<protein>
    <recommendedName>
        <fullName evidence="2">Integrase zinc-binding domain-containing protein</fullName>
    </recommendedName>
</protein>
<organism evidence="1">
    <name type="scientific">Schistosoma mansoni</name>
    <name type="common">Blood fluke</name>
    <dbReference type="NCBI Taxonomy" id="6183"/>
    <lineage>
        <taxon>Eukaryota</taxon>
        <taxon>Metazoa</taxon>
        <taxon>Spiralia</taxon>
        <taxon>Lophotrochozoa</taxon>
        <taxon>Platyhelminthes</taxon>
        <taxon>Trematoda</taxon>
        <taxon>Digenea</taxon>
        <taxon>Strigeidida</taxon>
        <taxon>Schistosomatoidea</taxon>
        <taxon>Schistosomatidae</taxon>
        <taxon>Schistosoma</taxon>
    </lineage>
</organism>
<accession>A0A146MIZ8</accession>
<reference evidence="1" key="1">
    <citation type="journal article" date="2015" name="PLoS Negl. Trop. Dis.">
        <title>Schistosoma mansoni Egg, Adult Male and Female Comparative Gene Expression Analysis and Identification of Novel Genes by RNA-Seq.</title>
        <authorList>
            <person name="Anderson L."/>
            <person name="Amaral M.S."/>
            <person name="Beckedorff F."/>
            <person name="Silva L.F."/>
            <person name="Dazzani B."/>
            <person name="Oliveira K.C."/>
            <person name="Almeida G.T."/>
            <person name="Gomes M.R."/>
            <person name="Pires D.S."/>
            <person name="Setubal J.C."/>
            <person name="DeMarco R."/>
            <person name="Verjovski-Almeida S."/>
        </authorList>
    </citation>
    <scope>NUCLEOTIDE SEQUENCE</scope>
    <source>
        <strain evidence="1">BH</strain>
    </source>
</reference>
<proteinExistence type="predicted"/>
<sequence length="94" mass="10521">MTVLNHDINLETLAKLQADDAELKVCREKSSLNLRSVPIPFSDASIICDTSTSNNRPFVPFTCRRKIFQQLHGLSHPGIRATTKLITERFAGPK</sequence>
<gene>
    <name evidence="1" type="ORF">c7397_g3_i1</name>
</gene>
<dbReference type="EMBL" id="GDQY01000108">
    <property type="protein sequence ID" value="JAQ18706.1"/>
    <property type="molecule type" value="Transcribed_RNA"/>
</dbReference>
<dbReference type="AlphaFoldDB" id="A0A146MIZ8"/>
<name>A0A146MIZ8_SCHMA</name>
<evidence type="ECO:0000313" key="1">
    <source>
        <dbReference type="EMBL" id="JAQ18706.1"/>
    </source>
</evidence>
<evidence type="ECO:0008006" key="2">
    <source>
        <dbReference type="Google" id="ProtNLM"/>
    </source>
</evidence>